<dbReference type="SUPFAM" id="SSF54211">
    <property type="entry name" value="Ribosomal protein S5 domain 2-like"/>
    <property type="match status" value="1"/>
</dbReference>
<protein>
    <recommendedName>
        <fullName evidence="1">endopeptidase La</fullName>
        <ecNumber evidence="1">3.4.21.53</ecNumber>
    </recommendedName>
</protein>
<feature type="active site" evidence="1">
    <location>
        <position position="231"/>
    </location>
</feature>
<dbReference type="GO" id="GO:0004252">
    <property type="term" value="F:serine-type endopeptidase activity"/>
    <property type="evidence" value="ECO:0007669"/>
    <property type="project" value="UniProtKB-UniRule"/>
</dbReference>
<dbReference type="GO" id="GO:0005524">
    <property type="term" value="F:ATP binding"/>
    <property type="evidence" value="ECO:0007669"/>
    <property type="project" value="InterPro"/>
</dbReference>
<evidence type="ECO:0000313" key="3">
    <source>
        <dbReference type="EMBL" id="KRN03619.1"/>
    </source>
</evidence>
<comment type="similarity">
    <text evidence="1">Belongs to the peptidase S16 family.</text>
</comment>
<feature type="active site" evidence="1">
    <location>
        <position position="276"/>
    </location>
</feature>
<dbReference type="AlphaFoldDB" id="A0A0R2DJJ7"/>
<dbReference type="GO" id="GO:0004176">
    <property type="term" value="F:ATP-dependent peptidase activity"/>
    <property type="evidence" value="ECO:0007669"/>
    <property type="project" value="UniProtKB-UniRule"/>
</dbReference>
<dbReference type="InterPro" id="IPR008269">
    <property type="entry name" value="Lon_proteolytic"/>
</dbReference>
<dbReference type="SUPFAM" id="SSF50156">
    <property type="entry name" value="PDZ domain-like"/>
    <property type="match status" value="1"/>
</dbReference>
<comment type="catalytic activity">
    <reaction evidence="1">
        <text>Hydrolysis of proteins in presence of ATP.</text>
        <dbReference type="EC" id="3.4.21.53"/>
    </reaction>
</comment>
<dbReference type="PATRIC" id="fig|1423744.4.peg.745"/>
<accession>A0A0R2DJJ7</accession>
<dbReference type="Pfam" id="PF05362">
    <property type="entry name" value="Lon_C"/>
    <property type="match status" value="1"/>
</dbReference>
<dbReference type="STRING" id="1423744.FC86_GL000725"/>
<dbReference type="InterPro" id="IPR014721">
    <property type="entry name" value="Ribsml_uS5_D2-typ_fold_subgr"/>
</dbReference>
<dbReference type="PANTHER" id="PTHR10046">
    <property type="entry name" value="ATP DEPENDENT LON PROTEASE FAMILY MEMBER"/>
    <property type="match status" value="1"/>
</dbReference>
<dbReference type="PROSITE" id="PS51786">
    <property type="entry name" value="LON_PROTEOLYTIC"/>
    <property type="match status" value="1"/>
</dbReference>
<keyword evidence="1" id="KW-0720">Serine protease</keyword>
<dbReference type="InterPro" id="IPR020568">
    <property type="entry name" value="Ribosomal_Su5_D2-typ_SF"/>
</dbReference>
<dbReference type="InterPro" id="IPR036034">
    <property type="entry name" value="PDZ_sf"/>
</dbReference>
<evidence type="ECO:0000313" key="4">
    <source>
        <dbReference type="Proteomes" id="UP000051378"/>
    </source>
</evidence>
<dbReference type="Gene3D" id="3.30.230.10">
    <property type="match status" value="1"/>
</dbReference>
<keyword evidence="1" id="KW-0645">Protease</keyword>
<dbReference type="OrthoDB" id="2356897at2"/>
<proteinExistence type="inferred from homology"/>
<dbReference type="Proteomes" id="UP000051378">
    <property type="component" value="Unassembled WGS sequence"/>
</dbReference>
<organism evidence="3 4">
    <name type="scientific">Holzapfeliella floricola DSM 23037 = JCM 16512</name>
    <dbReference type="NCBI Taxonomy" id="1423744"/>
    <lineage>
        <taxon>Bacteria</taxon>
        <taxon>Bacillati</taxon>
        <taxon>Bacillota</taxon>
        <taxon>Bacilli</taxon>
        <taxon>Lactobacillales</taxon>
        <taxon>Lactobacillaceae</taxon>
        <taxon>Holzapfeliella</taxon>
    </lineage>
</organism>
<sequence>MRRRWTVIIALLIIALGVFLNYPTSYYLEVPGSAEDVAKFVKVDNKTVKNNQFYLTTVGIKKATNLSLFLSRFQSHVTAVSSEELTGGVSDEQYLKVQQFFMQNSQNAAIVNAYKKTNTSYDQKYLGVNVLQVDERSHFVQSLKSGDVITGIDGRHFGQTSDLIQYVSSLDENQQIKLEVKRSDKTIELSGKTMKLQATGKVGIGVSLVDETQLITDPKAKIDAGSIGGPSAGLMFSLGVYQQLTQEDLTHGRKIAGTGTIDTDGNVGAIGGIDKKVVAASDAGAQVFFAPEATGENDMTNYELAKKTAEEMNLSMKIVPVKTFDDALNYLKSTV</sequence>
<dbReference type="Pfam" id="PF13180">
    <property type="entry name" value="PDZ_2"/>
    <property type="match status" value="1"/>
</dbReference>
<dbReference type="NCBIfam" id="NF041438">
    <property type="entry name" value="SepM_fam_S16"/>
    <property type="match status" value="1"/>
</dbReference>
<dbReference type="EC" id="3.4.21.53" evidence="1"/>
<gene>
    <name evidence="3" type="ORF">FC86_GL000725</name>
</gene>
<comment type="caution">
    <text evidence="3">The sequence shown here is derived from an EMBL/GenBank/DDBJ whole genome shotgun (WGS) entry which is preliminary data.</text>
</comment>
<dbReference type="Gene3D" id="2.30.42.10">
    <property type="match status" value="1"/>
</dbReference>
<dbReference type="GO" id="GO:0030163">
    <property type="term" value="P:protein catabolic process"/>
    <property type="evidence" value="ECO:0007669"/>
    <property type="project" value="InterPro"/>
</dbReference>
<dbReference type="RefSeq" id="WP_056974940.1">
    <property type="nucleotide sequence ID" value="NZ_AYZL01000020.1"/>
</dbReference>
<dbReference type="EMBL" id="AYZL01000020">
    <property type="protein sequence ID" value="KRN03619.1"/>
    <property type="molecule type" value="Genomic_DNA"/>
</dbReference>
<name>A0A0R2DJJ7_9LACO</name>
<dbReference type="InterPro" id="IPR027065">
    <property type="entry name" value="Lon_Prtase"/>
</dbReference>
<dbReference type="InterPro" id="IPR001478">
    <property type="entry name" value="PDZ"/>
</dbReference>
<reference evidence="3 4" key="1">
    <citation type="journal article" date="2015" name="Genome Announc.">
        <title>Expanding the biotechnology potential of lactobacilli through comparative genomics of 213 strains and associated genera.</title>
        <authorList>
            <person name="Sun Z."/>
            <person name="Harris H.M."/>
            <person name="McCann A."/>
            <person name="Guo C."/>
            <person name="Argimon S."/>
            <person name="Zhang W."/>
            <person name="Yang X."/>
            <person name="Jeffery I.B."/>
            <person name="Cooney J.C."/>
            <person name="Kagawa T.F."/>
            <person name="Liu W."/>
            <person name="Song Y."/>
            <person name="Salvetti E."/>
            <person name="Wrobel A."/>
            <person name="Rasinkangas P."/>
            <person name="Parkhill J."/>
            <person name="Rea M.C."/>
            <person name="O'Sullivan O."/>
            <person name="Ritari J."/>
            <person name="Douillard F.P."/>
            <person name="Paul Ross R."/>
            <person name="Yang R."/>
            <person name="Briner A.E."/>
            <person name="Felis G.E."/>
            <person name="de Vos W.M."/>
            <person name="Barrangou R."/>
            <person name="Klaenhammer T.R."/>
            <person name="Caufield P.W."/>
            <person name="Cui Y."/>
            <person name="Zhang H."/>
            <person name="O'Toole P.W."/>
        </authorList>
    </citation>
    <scope>NUCLEOTIDE SEQUENCE [LARGE SCALE GENOMIC DNA]</scope>
    <source>
        <strain evidence="3 4">DSM 23037</strain>
    </source>
</reference>
<dbReference type="GO" id="GO:0006508">
    <property type="term" value="P:proteolysis"/>
    <property type="evidence" value="ECO:0007669"/>
    <property type="project" value="UniProtKB-KW"/>
</dbReference>
<evidence type="ECO:0000256" key="1">
    <source>
        <dbReference type="PROSITE-ProRule" id="PRU01122"/>
    </source>
</evidence>
<keyword evidence="4" id="KW-1185">Reference proteome</keyword>
<evidence type="ECO:0000259" key="2">
    <source>
        <dbReference type="PROSITE" id="PS51786"/>
    </source>
</evidence>
<keyword evidence="1" id="KW-0378">Hydrolase</keyword>
<feature type="domain" description="Lon proteolytic" evidence="2">
    <location>
        <begin position="187"/>
        <end position="334"/>
    </location>
</feature>